<sequence length="61" mass="6802">MDLSMIQTHLENFATTWENWTKVFQGFANVLKFVVDFATPGQDGFIPAETAAATTSSIFEQ</sequence>
<dbReference type="NCBIfam" id="NF033938">
    <property type="entry name" value="porH_2"/>
    <property type="match status" value="1"/>
</dbReference>
<organism evidence="1 2">
    <name type="scientific">Corynebacterium accolens</name>
    <dbReference type="NCBI Taxonomy" id="38284"/>
    <lineage>
        <taxon>Bacteria</taxon>
        <taxon>Bacillati</taxon>
        <taxon>Actinomycetota</taxon>
        <taxon>Actinomycetes</taxon>
        <taxon>Mycobacteriales</taxon>
        <taxon>Corynebacteriaceae</taxon>
        <taxon>Corynebacterium</taxon>
    </lineage>
</organism>
<evidence type="ECO:0000313" key="1">
    <source>
        <dbReference type="EMBL" id="PCC82372.1"/>
    </source>
</evidence>
<evidence type="ECO:0008006" key="3">
    <source>
        <dbReference type="Google" id="ProtNLM"/>
    </source>
</evidence>
<reference evidence="1 2" key="1">
    <citation type="submission" date="2017-09" db="EMBL/GenBank/DDBJ databases">
        <title>Draft Genome Sequence of Corynebacterium accolens AH4003.</title>
        <authorList>
            <person name="Chen Y."/>
            <person name="Oosthuysen W.F."/>
            <person name="Kelley S."/>
            <person name="Horswill A."/>
        </authorList>
    </citation>
    <scope>NUCLEOTIDE SEQUENCE [LARGE SCALE GENOMIC DNA]</scope>
    <source>
        <strain evidence="1 2">AH4003</strain>
    </source>
</reference>
<name>A0A2A4AIR5_9CORY</name>
<dbReference type="AlphaFoldDB" id="A0A2A4AIR5"/>
<proteinExistence type="predicted"/>
<protein>
    <recommendedName>
        <fullName evidence="3">Porin</fullName>
    </recommendedName>
</protein>
<comment type="caution">
    <text evidence="1">The sequence shown here is derived from an EMBL/GenBank/DDBJ whole genome shotgun (WGS) entry which is preliminary data.</text>
</comment>
<evidence type="ECO:0000313" key="2">
    <source>
        <dbReference type="Proteomes" id="UP000218690"/>
    </source>
</evidence>
<gene>
    <name evidence="1" type="ORF">COM45_08660</name>
</gene>
<dbReference type="EMBL" id="NWBP01000025">
    <property type="protein sequence ID" value="PCC82372.1"/>
    <property type="molecule type" value="Genomic_DNA"/>
</dbReference>
<accession>A0A2A4AIR5</accession>
<dbReference type="Proteomes" id="UP000218690">
    <property type="component" value="Unassembled WGS sequence"/>
</dbReference>